<dbReference type="Proteomes" id="UP000032141">
    <property type="component" value="Chromosome C4"/>
</dbReference>
<dbReference type="InterPro" id="IPR001173">
    <property type="entry name" value="Glyco_trans_2-like"/>
</dbReference>
<keyword evidence="3" id="KW-0808">Transferase</keyword>
<evidence type="ECO:0000256" key="8">
    <source>
        <dbReference type="ARBA" id="ARBA00023316"/>
    </source>
</evidence>
<proteinExistence type="predicted"/>
<name>A0A0D3C4D0_BRAOL</name>
<evidence type="ECO:0000256" key="4">
    <source>
        <dbReference type="ARBA" id="ARBA00022692"/>
    </source>
</evidence>
<organism evidence="10 11">
    <name type="scientific">Brassica oleracea var. oleracea</name>
    <dbReference type="NCBI Taxonomy" id="109376"/>
    <lineage>
        <taxon>Eukaryota</taxon>
        <taxon>Viridiplantae</taxon>
        <taxon>Streptophyta</taxon>
        <taxon>Embryophyta</taxon>
        <taxon>Tracheophyta</taxon>
        <taxon>Spermatophyta</taxon>
        <taxon>Magnoliopsida</taxon>
        <taxon>eudicotyledons</taxon>
        <taxon>Gunneridae</taxon>
        <taxon>Pentapetalae</taxon>
        <taxon>rosids</taxon>
        <taxon>malvids</taxon>
        <taxon>Brassicales</taxon>
        <taxon>Brassicaceae</taxon>
        <taxon>Brassiceae</taxon>
        <taxon>Brassica</taxon>
    </lineage>
</organism>
<dbReference type="AlphaFoldDB" id="A0A0D3C4D0"/>
<dbReference type="SUPFAM" id="SSF53448">
    <property type="entry name" value="Nucleotide-diphospho-sugar transferases"/>
    <property type="match status" value="1"/>
</dbReference>
<evidence type="ECO:0000313" key="10">
    <source>
        <dbReference type="EnsemblPlants" id="Bo4g183480.1"/>
    </source>
</evidence>
<dbReference type="HOGENOM" id="CLU_1858034_0_0_1"/>
<evidence type="ECO:0000256" key="3">
    <source>
        <dbReference type="ARBA" id="ARBA00022679"/>
    </source>
</evidence>
<evidence type="ECO:0000256" key="1">
    <source>
        <dbReference type="ARBA" id="ARBA00004653"/>
    </source>
</evidence>
<reference evidence="10 11" key="1">
    <citation type="journal article" date="2014" name="Genome Biol.">
        <title>Transcriptome and methylome profiling reveals relics of genome dominance in the mesopolyploid Brassica oleracea.</title>
        <authorList>
            <person name="Parkin I.A."/>
            <person name="Koh C."/>
            <person name="Tang H."/>
            <person name="Robinson S.J."/>
            <person name="Kagale S."/>
            <person name="Clarke W.E."/>
            <person name="Town C.D."/>
            <person name="Nixon J."/>
            <person name="Krishnakumar V."/>
            <person name="Bidwell S.L."/>
            <person name="Denoeud F."/>
            <person name="Belcram H."/>
            <person name="Links M.G."/>
            <person name="Just J."/>
            <person name="Clarke C."/>
            <person name="Bender T."/>
            <person name="Huebert T."/>
            <person name="Mason A.S."/>
            <person name="Pires J.C."/>
            <person name="Barker G."/>
            <person name="Moore J."/>
            <person name="Walley P.G."/>
            <person name="Manoli S."/>
            <person name="Batley J."/>
            <person name="Edwards D."/>
            <person name="Nelson M.N."/>
            <person name="Wang X."/>
            <person name="Paterson A.H."/>
            <person name="King G."/>
            <person name="Bancroft I."/>
            <person name="Chalhoub B."/>
            <person name="Sharpe A.G."/>
        </authorList>
    </citation>
    <scope>NUCLEOTIDE SEQUENCE</scope>
    <source>
        <strain evidence="10 11">cv. TO1000</strain>
    </source>
</reference>
<dbReference type="OMA" id="LECIIYL"/>
<keyword evidence="4" id="KW-0812">Transmembrane</keyword>
<dbReference type="GO" id="GO:0051753">
    <property type="term" value="F:mannan synthase activity"/>
    <property type="evidence" value="ECO:0007669"/>
    <property type="project" value="TreeGrafter"/>
</dbReference>
<accession>A0A0D3C4D0</accession>
<evidence type="ECO:0000256" key="2">
    <source>
        <dbReference type="ARBA" id="ARBA00022676"/>
    </source>
</evidence>
<dbReference type="InterPro" id="IPR029044">
    <property type="entry name" value="Nucleotide-diphossugar_trans"/>
</dbReference>
<dbReference type="Gene3D" id="3.90.550.10">
    <property type="entry name" value="Spore Coat Polysaccharide Biosynthesis Protein SpsA, Chain A"/>
    <property type="match status" value="1"/>
</dbReference>
<keyword evidence="6" id="KW-0333">Golgi apparatus</keyword>
<dbReference type="GO" id="GO:0000139">
    <property type="term" value="C:Golgi membrane"/>
    <property type="evidence" value="ECO:0007669"/>
    <property type="project" value="UniProtKB-SubCell"/>
</dbReference>
<dbReference type="GO" id="GO:0071555">
    <property type="term" value="P:cell wall organization"/>
    <property type="evidence" value="ECO:0007669"/>
    <property type="project" value="UniProtKB-KW"/>
</dbReference>
<keyword evidence="5" id="KW-1133">Transmembrane helix</keyword>
<dbReference type="PANTHER" id="PTHR32044">
    <property type="entry name" value="GLUCOMANNAN 4-BETA-MANNOSYLTRANSFERASE 9"/>
    <property type="match status" value="1"/>
</dbReference>
<reference evidence="10" key="2">
    <citation type="submission" date="2015-03" db="UniProtKB">
        <authorList>
            <consortium name="EnsemblPlants"/>
        </authorList>
    </citation>
    <scope>IDENTIFICATION</scope>
</reference>
<feature type="domain" description="Glycosyltransferase 2-like" evidence="9">
    <location>
        <begin position="23"/>
        <end position="126"/>
    </location>
</feature>
<dbReference type="PANTHER" id="PTHR32044:SF82">
    <property type="entry name" value="GLYCOSYLTRANSFERASE 2-LIKE DOMAIN-CONTAINING PROTEIN"/>
    <property type="match status" value="1"/>
</dbReference>
<dbReference type="STRING" id="109376.A0A0D3C4D0"/>
<keyword evidence="8" id="KW-0961">Cell wall biogenesis/degradation</keyword>
<dbReference type="Gramene" id="Bo4g183480.1">
    <property type="protein sequence ID" value="Bo4g183480.1"/>
    <property type="gene ID" value="Bo4g183480"/>
</dbReference>
<evidence type="ECO:0000256" key="5">
    <source>
        <dbReference type="ARBA" id="ARBA00022989"/>
    </source>
</evidence>
<evidence type="ECO:0000259" key="9">
    <source>
        <dbReference type="Pfam" id="PF13632"/>
    </source>
</evidence>
<comment type="subcellular location">
    <subcellularLocation>
        <location evidence="1">Golgi apparatus membrane</location>
        <topology evidence="1">Multi-pass membrane protein</topology>
    </subcellularLocation>
</comment>
<evidence type="ECO:0000256" key="7">
    <source>
        <dbReference type="ARBA" id="ARBA00023136"/>
    </source>
</evidence>
<sequence length="138" mass="15522">MNGNKAGAPREGMKHSYVKQCDYIAIFDADFQPDPDFLHRTVPFLIYNPKLALVQGRWEFVNGDQCMMTRLQEMSLSYHFTVEQQVGSSTFAFFGFNGTAGVWRISSLNESGGWNDQTTVEDMDIVVIGFLPIANVVV</sequence>
<keyword evidence="11" id="KW-1185">Reference proteome</keyword>
<protein>
    <recommendedName>
        <fullName evidence="9">Glycosyltransferase 2-like domain-containing protein</fullName>
    </recommendedName>
</protein>
<dbReference type="Pfam" id="PF13632">
    <property type="entry name" value="Glyco_trans_2_3"/>
    <property type="match status" value="1"/>
</dbReference>
<keyword evidence="2" id="KW-0328">Glycosyltransferase</keyword>
<dbReference type="eggNOG" id="ENOG502QR7J">
    <property type="taxonomic scope" value="Eukaryota"/>
</dbReference>
<evidence type="ECO:0000313" key="11">
    <source>
        <dbReference type="Proteomes" id="UP000032141"/>
    </source>
</evidence>
<evidence type="ECO:0000256" key="6">
    <source>
        <dbReference type="ARBA" id="ARBA00023034"/>
    </source>
</evidence>
<keyword evidence="7" id="KW-0472">Membrane</keyword>
<dbReference type="EnsemblPlants" id="Bo4g183480.1">
    <property type="protein sequence ID" value="Bo4g183480.1"/>
    <property type="gene ID" value="Bo4g183480"/>
</dbReference>